<dbReference type="InterPro" id="IPR016024">
    <property type="entry name" value="ARM-type_fold"/>
</dbReference>
<dbReference type="PANTHER" id="PTHR14014:SF0">
    <property type="entry name" value="TELOMERE REPEATS-BINDING BOUQUET FORMATION PROTEIN 1"/>
    <property type="match status" value="1"/>
</dbReference>
<gene>
    <name evidence="4" type="ORF">MAR_009573</name>
</gene>
<dbReference type="InterPro" id="IPR042359">
    <property type="entry name" value="TERB1"/>
</dbReference>
<dbReference type="EMBL" id="CP111015">
    <property type="protein sequence ID" value="WAR03015.1"/>
    <property type="molecule type" value="Genomic_DNA"/>
</dbReference>
<dbReference type="PANTHER" id="PTHR14014">
    <property type="entry name" value="TELOMERE REPEATS-BINDING BOUQUET FORMATION PROTEIN 1"/>
    <property type="match status" value="1"/>
</dbReference>
<organism evidence="4 5">
    <name type="scientific">Mya arenaria</name>
    <name type="common">Soft-shell clam</name>
    <dbReference type="NCBI Taxonomy" id="6604"/>
    <lineage>
        <taxon>Eukaryota</taxon>
        <taxon>Metazoa</taxon>
        <taxon>Spiralia</taxon>
        <taxon>Lophotrochozoa</taxon>
        <taxon>Mollusca</taxon>
        <taxon>Bivalvia</taxon>
        <taxon>Autobranchia</taxon>
        <taxon>Heteroconchia</taxon>
        <taxon>Euheterodonta</taxon>
        <taxon>Imparidentia</taxon>
        <taxon>Neoheterodontei</taxon>
        <taxon>Myida</taxon>
        <taxon>Myoidea</taxon>
        <taxon>Myidae</taxon>
        <taxon>Mya</taxon>
    </lineage>
</organism>
<dbReference type="InterPro" id="IPR011989">
    <property type="entry name" value="ARM-like"/>
</dbReference>
<reference evidence="4" key="1">
    <citation type="submission" date="2022-11" db="EMBL/GenBank/DDBJ databases">
        <title>Centuries of genome instability and evolution in soft-shell clam transmissible cancer (bioRxiv).</title>
        <authorList>
            <person name="Hart S.F.M."/>
            <person name="Yonemitsu M.A."/>
            <person name="Giersch R.M."/>
            <person name="Beal B.F."/>
            <person name="Arriagada G."/>
            <person name="Davis B.W."/>
            <person name="Ostrander E.A."/>
            <person name="Goff S.P."/>
            <person name="Metzger M.J."/>
        </authorList>
    </citation>
    <scope>NUCLEOTIDE SEQUENCE</scope>
    <source>
        <strain evidence="4">MELC-2E11</strain>
        <tissue evidence="4">Siphon/mantle</tissue>
    </source>
</reference>
<dbReference type="SUPFAM" id="SSF48371">
    <property type="entry name" value="ARM repeat"/>
    <property type="match status" value="1"/>
</dbReference>
<proteinExistence type="predicted"/>
<name>A0ABY7DZR9_MYAAR</name>
<dbReference type="InterPro" id="IPR009057">
    <property type="entry name" value="Homeodomain-like_sf"/>
</dbReference>
<dbReference type="PROSITE" id="PS50090">
    <property type="entry name" value="MYB_LIKE"/>
    <property type="match status" value="2"/>
</dbReference>
<feature type="domain" description="HTH myb-type" evidence="3">
    <location>
        <begin position="698"/>
        <end position="742"/>
    </location>
</feature>
<evidence type="ECO:0000259" key="2">
    <source>
        <dbReference type="PROSITE" id="PS50090"/>
    </source>
</evidence>
<dbReference type="SMART" id="SM00717">
    <property type="entry name" value="SANT"/>
    <property type="match status" value="2"/>
</dbReference>
<feature type="compositionally biased region" description="Basic and acidic residues" evidence="1">
    <location>
        <begin position="483"/>
        <end position="494"/>
    </location>
</feature>
<dbReference type="SUPFAM" id="SSF46689">
    <property type="entry name" value="Homeodomain-like"/>
    <property type="match status" value="2"/>
</dbReference>
<evidence type="ECO:0000313" key="4">
    <source>
        <dbReference type="EMBL" id="WAR03015.1"/>
    </source>
</evidence>
<evidence type="ECO:0000313" key="5">
    <source>
        <dbReference type="Proteomes" id="UP001164746"/>
    </source>
</evidence>
<keyword evidence="5" id="KW-1185">Reference proteome</keyword>
<feature type="region of interest" description="Disordered" evidence="1">
    <location>
        <begin position="477"/>
        <end position="498"/>
    </location>
</feature>
<protein>
    <submittedName>
        <fullName evidence="4">TERB1-like protein</fullName>
    </submittedName>
</protein>
<dbReference type="InterPro" id="IPR001005">
    <property type="entry name" value="SANT/Myb"/>
</dbReference>
<sequence length="742" mass="83676">MIFFLTELQTDIELVLECLNYQKDDAGTVKQSLITLSAILQQNDAAKDIFRECGGLEQVMQLVTSTKCSTVVESGLYCLGSAVAKNGFGQNLIRQSSCLHDILSLVRTLLPKNVRQLAATGFQGGMEESSVDLWSALKLNHIVALGEKAGSRVLCQLLGTVDASITENELSAKRFGQLGGLKTVCQLLSRRPMTDSDKTQAALTLAHAVEACGDNVEQILEGGGMTVLIQQLTKTMDEELSKTIKYLLHLCVPQGESNIGETENHNTDVSSEEALKRRSDMEMLRKIQELDDKLKSLEKGKELDDKLKSLEKGRSECDMALTSPEPMRVGRSRSAVQPTALPPRSKVRITPIRHTALPIRAEESRRENMNNSANGYESDATFKSDFDMSLVRNIRRAPKSKRMVTSRPDPIVKAIGKPSQVIKSQNNTASIDRHVEGRERNVADKWDVSLLSPDLKQPTVPPRPAFSDCGMRRHVLRSPSSVHPHERRSIDDSGIHSPHVFMRRTSPQTSPVDSCPGNMACKGKILNSRTYNIALETDPNTCPFHRKLRQIERLHVHKMKRNKIQQLNLRAKLERQIGVGRGKEYSKESVFNFTSDSTEEVSDDCMSEHRVTQAPCRSQRRRQRLDYTEEEVSNLREGVSVMGKNWNSILTTFNFHPTRTNVDLKDKYKRLMAAEREGTSMGVSTRASRQPKPFSMCEERRLRRGVLKFGYHWKTILTSYTFAKGRSSEDLRNKWRNMHRKK</sequence>
<dbReference type="Gene3D" id="1.25.10.10">
    <property type="entry name" value="Leucine-rich Repeat Variant"/>
    <property type="match status" value="2"/>
</dbReference>
<feature type="domain" description="Myb-like" evidence="2">
    <location>
        <begin position="619"/>
        <end position="672"/>
    </location>
</feature>
<evidence type="ECO:0000259" key="3">
    <source>
        <dbReference type="PROSITE" id="PS51294"/>
    </source>
</evidence>
<dbReference type="PROSITE" id="PS51294">
    <property type="entry name" value="HTH_MYB"/>
    <property type="match status" value="1"/>
</dbReference>
<accession>A0ABY7DZR9</accession>
<evidence type="ECO:0000256" key="1">
    <source>
        <dbReference type="SAM" id="MobiDB-lite"/>
    </source>
</evidence>
<feature type="domain" description="Myb-like" evidence="2">
    <location>
        <begin position="686"/>
        <end position="739"/>
    </location>
</feature>
<dbReference type="Proteomes" id="UP001164746">
    <property type="component" value="Chromosome 4"/>
</dbReference>
<dbReference type="InterPro" id="IPR017930">
    <property type="entry name" value="Myb_dom"/>
</dbReference>
<dbReference type="CDD" id="cd11660">
    <property type="entry name" value="SANT_TRF"/>
    <property type="match status" value="2"/>
</dbReference>
<dbReference type="Gene3D" id="1.10.10.60">
    <property type="entry name" value="Homeodomain-like"/>
    <property type="match status" value="2"/>
</dbReference>